<proteinExistence type="predicted"/>
<name>A0A3E2TFT6_9FIRM</name>
<evidence type="ECO:0000313" key="1">
    <source>
        <dbReference type="EMBL" id="RGB74764.1"/>
    </source>
</evidence>
<sequence length="289" mass="33459">MKRDLSILSEYVRISTPDKDRLAELVVRAKGPELSMSQFAKKCEVNPSTLSRIVNKKTTGKNSDALIFNIAENADPNSGVTFEMLMSAHGMKKRNLNGKVDTEEYRAFEKNAADLVLSEIMKRGYKVQVPMTPQVYNALNYHYRPDWEIATDAVTSDNTMGQWLFEFWTMLGTEQQAIRKQTIKLRQKLLMVLGLYYMDEVKADKLSFVVFNRKFYKLLKDTLEGICVKPWITIMLFDMEQAQFIEEFTFLSPDGSVRDSNMKISMNEECDDYTDDLFEDINGRNQFMD</sequence>
<reference evidence="1 2" key="1">
    <citation type="submission" date="2018-08" db="EMBL/GenBank/DDBJ databases">
        <title>A genome reference for cultivated species of the human gut microbiota.</title>
        <authorList>
            <person name="Zou Y."/>
            <person name="Xue W."/>
            <person name="Luo G."/>
        </authorList>
    </citation>
    <scope>NUCLEOTIDE SEQUENCE [LARGE SCALE GENOMIC DNA]</scope>
    <source>
        <strain evidence="1 2">AF45-17</strain>
    </source>
</reference>
<dbReference type="EMBL" id="QVEP01000051">
    <property type="protein sequence ID" value="RGB74764.1"/>
    <property type="molecule type" value="Genomic_DNA"/>
</dbReference>
<gene>
    <name evidence="1" type="ORF">DW070_14630</name>
</gene>
<protein>
    <submittedName>
        <fullName evidence="1">Uncharacterized protein</fullName>
    </submittedName>
</protein>
<comment type="caution">
    <text evidence="1">The sequence shown here is derived from an EMBL/GenBank/DDBJ whole genome shotgun (WGS) entry which is preliminary data.</text>
</comment>
<evidence type="ECO:0000313" key="2">
    <source>
        <dbReference type="Proteomes" id="UP000260773"/>
    </source>
</evidence>
<dbReference type="Proteomes" id="UP000260773">
    <property type="component" value="Unassembled WGS sequence"/>
</dbReference>
<accession>A0A3E2TFT6</accession>
<dbReference type="AlphaFoldDB" id="A0A3E2TFT6"/>
<organism evidence="1 2">
    <name type="scientific">Coprococcus catus</name>
    <dbReference type="NCBI Taxonomy" id="116085"/>
    <lineage>
        <taxon>Bacteria</taxon>
        <taxon>Bacillati</taxon>
        <taxon>Bacillota</taxon>
        <taxon>Clostridia</taxon>
        <taxon>Lachnospirales</taxon>
        <taxon>Lachnospiraceae</taxon>
        <taxon>Coprococcus</taxon>
    </lineage>
</organism>